<dbReference type="EMBL" id="LDJK01000012">
    <property type="protein sequence ID" value="KRG75840.1"/>
    <property type="molecule type" value="Genomic_DNA"/>
</dbReference>
<evidence type="ECO:0000313" key="1">
    <source>
        <dbReference type="EMBL" id="KRG75840.1"/>
    </source>
</evidence>
<gene>
    <name evidence="1" type="ORF">ABB28_04155</name>
</gene>
<evidence type="ECO:0000313" key="2">
    <source>
        <dbReference type="Proteomes" id="UP000051386"/>
    </source>
</evidence>
<sequence length="324" mass="34334">MAFAPALKTWLLVVPAVALLGAAGMRMGGHLLHAQESGPAAMDAGVSQPADTLTAQTTLPAALARRMGSNENPLNAVPSGLPLDIRADMEGDTDLFAFAQRLRAQADSGNVEARWMLSRVYDYCSQYANDPGGYQLDNSVLTGMGERASTAMADARQRVAARCGGFVASDGLGYPLVFAQRRQAAQGGNLAAEASLLADGQPLQTDEDYRRGLVERVRDSHDPEAYMALAPAMGLRASGDRAMTGMVAGEALSELAWRVAACELGMPCGSDSVLMNSFCANGGICSQEDGQDFTDFVYDAAVSRQGAEKMTEWVEELIGKRKGR</sequence>
<dbReference type="PATRIC" id="fig|517011.3.peg.250"/>
<dbReference type="Proteomes" id="UP000051386">
    <property type="component" value="Unassembled WGS sequence"/>
</dbReference>
<reference evidence="1 2" key="1">
    <citation type="submission" date="2015-05" db="EMBL/GenBank/DDBJ databases">
        <title>Genome sequencing and analysis of members of genus Stenotrophomonas.</title>
        <authorList>
            <person name="Patil P.P."/>
            <person name="Midha S."/>
            <person name="Patil P.B."/>
        </authorList>
    </citation>
    <scope>NUCLEOTIDE SEQUENCE [LARGE SCALE GENOMIC DNA]</scope>
    <source>
        <strain evidence="1 2">DSM 21508</strain>
    </source>
</reference>
<name>A0A0R0D3A7_9GAMM</name>
<dbReference type="AlphaFoldDB" id="A0A0R0D3A7"/>
<proteinExistence type="predicted"/>
<organism evidence="1 2">
    <name type="scientific">Stenotrophomonas chelatiphaga</name>
    <dbReference type="NCBI Taxonomy" id="517011"/>
    <lineage>
        <taxon>Bacteria</taxon>
        <taxon>Pseudomonadati</taxon>
        <taxon>Pseudomonadota</taxon>
        <taxon>Gammaproteobacteria</taxon>
        <taxon>Lysobacterales</taxon>
        <taxon>Lysobacteraceae</taxon>
        <taxon>Stenotrophomonas</taxon>
    </lineage>
</organism>
<accession>A0A0R0D3A7</accession>
<dbReference type="RefSeq" id="WP_057507419.1">
    <property type="nucleotide sequence ID" value="NZ_LDJK01000012.1"/>
</dbReference>
<keyword evidence="2" id="KW-1185">Reference proteome</keyword>
<comment type="caution">
    <text evidence="1">The sequence shown here is derived from an EMBL/GenBank/DDBJ whole genome shotgun (WGS) entry which is preliminary data.</text>
</comment>
<protein>
    <submittedName>
        <fullName evidence="1">Uncharacterized protein</fullName>
    </submittedName>
</protein>